<dbReference type="InterPro" id="IPR019826">
    <property type="entry name" value="Carboxylesterase_B_AS"/>
</dbReference>
<dbReference type="PROSITE" id="PS00941">
    <property type="entry name" value="CARBOXYLESTERASE_B_2"/>
    <property type="match status" value="1"/>
</dbReference>
<proteinExistence type="inferred from homology"/>
<dbReference type="SUPFAM" id="SSF53474">
    <property type="entry name" value="alpha/beta-Hydrolases"/>
    <property type="match status" value="1"/>
</dbReference>
<evidence type="ECO:0000256" key="3">
    <source>
        <dbReference type="RuleBase" id="RU361235"/>
    </source>
</evidence>
<organism evidence="5 6">
    <name type="scientific">Stachybotrys elegans</name>
    <dbReference type="NCBI Taxonomy" id="80388"/>
    <lineage>
        <taxon>Eukaryota</taxon>
        <taxon>Fungi</taxon>
        <taxon>Dikarya</taxon>
        <taxon>Ascomycota</taxon>
        <taxon>Pezizomycotina</taxon>
        <taxon>Sordariomycetes</taxon>
        <taxon>Hypocreomycetidae</taxon>
        <taxon>Hypocreales</taxon>
        <taxon>Stachybotryaceae</taxon>
        <taxon>Stachybotrys</taxon>
    </lineage>
</organism>
<dbReference type="InterPro" id="IPR029058">
    <property type="entry name" value="AB_hydrolase_fold"/>
</dbReference>
<accession>A0A8K0WRH2</accession>
<evidence type="ECO:0000259" key="4">
    <source>
        <dbReference type="Pfam" id="PF00135"/>
    </source>
</evidence>
<sequence length="527" mass="57401">MDIWLCLGLATQGTSGLDTSSHVGCVVELSNGVRIFGRPSALQPGVCEFLGIPYALAPVGDLRFAPPQAAVLERDIVADDYGPDCPQNPSRLFVYPGATPQYAQVFSNFVSTTSTNRTQSEDCLTLNVWARADSLRVHVPVLAWIHGGRHNSGSAHTPFYDGANFVAAENAIFVTFNFRMNIFGFPGSPGHQNLGFLDQYLAVQWVSDNIKHFGGNPRQISLYGQSSGAVATSNWAYAFKDKPLVAGTASHSGNHFSFPANAMGTASANWYRVSATVGCGSSGDNLACMRNHNITFQAILDAVRLVPPVPGNSVARSQPPFQATVDNKTFWSTPEYIRRARNGDLARLPFLQISGDHESGFYRISALAQGNTLPESDWDKFERESFTCAAAAEAYYRSLHGITTYRFRYMADWFNTRLYENPSSGAYHGVEIGTITGNSALVSGISPGSVQTTLGGIMSNRWWWFAADAKNGLTQTFGWPKYAAGQKTLGLVGAGNTSIIEFADPNMYDSQCYGDNLEYWDSRIPSI</sequence>
<name>A0A8K0WRH2_9HYPO</name>
<comment type="similarity">
    <text evidence="1 3">Belongs to the type-B carboxylesterase/lipase family.</text>
</comment>
<dbReference type="Proteomes" id="UP000813444">
    <property type="component" value="Unassembled WGS sequence"/>
</dbReference>
<dbReference type="PROSITE" id="PS00122">
    <property type="entry name" value="CARBOXYLESTERASE_B_1"/>
    <property type="match status" value="1"/>
</dbReference>
<dbReference type="Pfam" id="PF00135">
    <property type="entry name" value="COesterase"/>
    <property type="match status" value="1"/>
</dbReference>
<protein>
    <recommendedName>
        <fullName evidence="3">Carboxylic ester hydrolase</fullName>
        <ecNumber evidence="3">3.1.1.-</ecNumber>
    </recommendedName>
</protein>
<dbReference type="AlphaFoldDB" id="A0A8K0WRH2"/>
<dbReference type="EMBL" id="JAGPNK010000007">
    <property type="protein sequence ID" value="KAH7318040.1"/>
    <property type="molecule type" value="Genomic_DNA"/>
</dbReference>
<evidence type="ECO:0000256" key="2">
    <source>
        <dbReference type="ARBA" id="ARBA00022801"/>
    </source>
</evidence>
<gene>
    <name evidence="5" type="ORF">B0I35DRAFT_478581</name>
</gene>
<keyword evidence="2 3" id="KW-0378">Hydrolase</keyword>
<dbReference type="OrthoDB" id="408631at2759"/>
<evidence type="ECO:0000313" key="6">
    <source>
        <dbReference type="Proteomes" id="UP000813444"/>
    </source>
</evidence>
<comment type="caution">
    <text evidence="5">The sequence shown here is derived from an EMBL/GenBank/DDBJ whole genome shotgun (WGS) entry which is preliminary data.</text>
</comment>
<dbReference type="PANTHER" id="PTHR11559">
    <property type="entry name" value="CARBOXYLESTERASE"/>
    <property type="match status" value="1"/>
</dbReference>
<evidence type="ECO:0000256" key="1">
    <source>
        <dbReference type="ARBA" id="ARBA00005964"/>
    </source>
</evidence>
<evidence type="ECO:0000313" key="5">
    <source>
        <dbReference type="EMBL" id="KAH7318040.1"/>
    </source>
</evidence>
<dbReference type="InterPro" id="IPR002018">
    <property type="entry name" value="CarbesteraseB"/>
</dbReference>
<feature type="domain" description="Carboxylesterase type B" evidence="4">
    <location>
        <begin position="35"/>
        <end position="395"/>
    </location>
</feature>
<keyword evidence="6" id="KW-1185">Reference proteome</keyword>
<dbReference type="EC" id="3.1.1.-" evidence="3"/>
<dbReference type="GO" id="GO:0016787">
    <property type="term" value="F:hydrolase activity"/>
    <property type="evidence" value="ECO:0007669"/>
    <property type="project" value="UniProtKB-KW"/>
</dbReference>
<dbReference type="InterPro" id="IPR050309">
    <property type="entry name" value="Type-B_Carboxylest/Lipase"/>
</dbReference>
<reference evidence="5" key="1">
    <citation type="journal article" date="2021" name="Nat. Commun.">
        <title>Genetic determinants of endophytism in the Arabidopsis root mycobiome.</title>
        <authorList>
            <person name="Mesny F."/>
            <person name="Miyauchi S."/>
            <person name="Thiergart T."/>
            <person name="Pickel B."/>
            <person name="Atanasova L."/>
            <person name="Karlsson M."/>
            <person name="Huettel B."/>
            <person name="Barry K.W."/>
            <person name="Haridas S."/>
            <person name="Chen C."/>
            <person name="Bauer D."/>
            <person name="Andreopoulos W."/>
            <person name="Pangilinan J."/>
            <person name="LaButti K."/>
            <person name="Riley R."/>
            <person name="Lipzen A."/>
            <person name="Clum A."/>
            <person name="Drula E."/>
            <person name="Henrissat B."/>
            <person name="Kohler A."/>
            <person name="Grigoriev I.V."/>
            <person name="Martin F.M."/>
            <person name="Hacquard S."/>
        </authorList>
    </citation>
    <scope>NUCLEOTIDE SEQUENCE</scope>
    <source>
        <strain evidence="5">MPI-CAGE-CH-0235</strain>
    </source>
</reference>
<dbReference type="Gene3D" id="3.40.50.1820">
    <property type="entry name" value="alpha/beta hydrolase"/>
    <property type="match status" value="2"/>
</dbReference>
<dbReference type="InterPro" id="IPR019819">
    <property type="entry name" value="Carboxylesterase_B_CS"/>
</dbReference>